<evidence type="ECO:0000313" key="1">
    <source>
        <dbReference type="Ensembl" id="ENSHHUP00000090778.1"/>
    </source>
</evidence>
<reference evidence="2" key="1">
    <citation type="submission" date="2018-06" db="EMBL/GenBank/DDBJ databases">
        <title>Genome assembly of Danube salmon.</title>
        <authorList>
            <person name="Macqueen D.J."/>
            <person name="Gundappa M.K."/>
        </authorList>
    </citation>
    <scope>NUCLEOTIDE SEQUENCE [LARGE SCALE GENOMIC DNA]</scope>
</reference>
<dbReference type="Proteomes" id="UP000314982">
    <property type="component" value="Unassembled WGS sequence"/>
</dbReference>
<dbReference type="GeneTree" id="ENSGT01060000249479"/>
<dbReference type="Ensembl" id="ENSHHUT00000093584.1">
    <property type="protein sequence ID" value="ENSHHUP00000090778.1"/>
    <property type="gene ID" value="ENSHHUG00000052398.1"/>
</dbReference>
<sequence>EDKGFVFLLPGDGNPKESSPFIYSSDAAEKSQQYDGKHMALFEVYCNL</sequence>
<accession>A0A4W5RWQ0</accession>
<keyword evidence="2" id="KW-1185">Reference proteome</keyword>
<reference evidence="1" key="2">
    <citation type="submission" date="2025-08" db="UniProtKB">
        <authorList>
            <consortium name="Ensembl"/>
        </authorList>
    </citation>
    <scope>IDENTIFICATION</scope>
</reference>
<reference evidence="1" key="3">
    <citation type="submission" date="2025-09" db="UniProtKB">
        <authorList>
            <consortium name="Ensembl"/>
        </authorList>
    </citation>
    <scope>IDENTIFICATION</scope>
</reference>
<protein>
    <submittedName>
        <fullName evidence="1">Uncharacterized protein</fullName>
    </submittedName>
</protein>
<dbReference type="STRING" id="62062.ENSHHUP00000090778"/>
<name>A0A4W5RWQ0_9TELE</name>
<proteinExistence type="predicted"/>
<dbReference type="AlphaFoldDB" id="A0A4W5RWQ0"/>
<organism evidence="1 2">
    <name type="scientific">Hucho hucho</name>
    <name type="common">huchen</name>
    <dbReference type="NCBI Taxonomy" id="62062"/>
    <lineage>
        <taxon>Eukaryota</taxon>
        <taxon>Metazoa</taxon>
        <taxon>Chordata</taxon>
        <taxon>Craniata</taxon>
        <taxon>Vertebrata</taxon>
        <taxon>Euteleostomi</taxon>
        <taxon>Actinopterygii</taxon>
        <taxon>Neopterygii</taxon>
        <taxon>Teleostei</taxon>
        <taxon>Protacanthopterygii</taxon>
        <taxon>Salmoniformes</taxon>
        <taxon>Salmonidae</taxon>
        <taxon>Salmoninae</taxon>
        <taxon>Hucho</taxon>
    </lineage>
</organism>
<evidence type="ECO:0000313" key="2">
    <source>
        <dbReference type="Proteomes" id="UP000314982"/>
    </source>
</evidence>